<dbReference type="InterPro" id="IPR006181">
    <property type="entry name" value="D-amino_acid_oxidase_CS"/>
</dbReference>
<dbReference type="GO" id="GO:0019478">
    <property type="term" value="P:D-amino acid catabolic process"/>
    <property type="evidence" value="ECO:0007669"/>
    <property type="project" value="TreeGrafter"/>
</dbReference>
<keyword evidence="10" id="KW-1185">Reference proteome</keyword>
<evidence type="ECO:0000256" key="3">
    <source>
        <dbReference type="ARBA" id="ARBA00022630"/>
    </source>
</evidence>
<protein>
    <recommendedName>
        <fullName evidence="8">FAD dependent oxidoreductase domain-containing protein</fullName>
    </recommendedName>
</protein>
<feature type="binding site" evidence="6">
    <location>
        <position position="356"/>
    </location>
    <ligand>
        <name>D-dopa</name>
        <dbReference type="ChEBI" id="CHEBI:149689"/>
    </ligand>
</feature>
<accession>A0A8H5FXA8</accession>
<evidence type="ECO:0000256" key="5">
    <source>
        <dbReference type="ARBA" id="ARBA00023002"/>
    </source>
</evidence>
<feature type="signal peptide" evidence="7">
    <location>
        <begin position="1"/>
        <end position="20"/>
    </location>
</feature>
<dbReference type="InterPro" id="IPR006076">
    <property type="entry name" value="FAD-dep_OxRdtase"/>
</dbReference>
<dbReference type="PANTHER" id="PTHR11530:SF11">
    <property type="entry name" value="D-ASPARTATE OXIDASE"/>
    <property type="match status" value="1"/>
</dbReference>
<comment type="similarity">
    <text evidence="2">Belongs to the DAMOX/DASOX family.</text>
</comment>
<dbReference type="PANTHER" id="PTHR11530">
    <property type="entry name" value="D-AMINO ACID OXIDASE"/>
    <property type="match status" value="1"/>
</dbReference>
<dbReference type="Pfam" id="PF01266">
    <property type="entry name" value="DAO"/>
    <property type="match status" value="1"/>
</dbReference>
<evidence type="ECO:0000256" key="6">
    <source>
        <dbReference type="PIRSR" id="PIRSR000189-1"/>
    </source>
</evidence>
<evidence type="ECO:0000313" key="9">
    <source>
        <dbReference type="EMBL" id="KAF5352167.1"/>
    </source>
</evidence>
<evidence type="ECO:0000256" key="1">
    <source>
        <dbReference type="ARBA" id="ARBA00001974"/>
    </source>
</evidence>
<organism evidence="9 10">
    <name type="scientific">Tetrapyrgos nigripes</name>
    <dbReference type="NCBI Taxonomy" id="182062"/>
    <lineage>
        <taxon>Eukaryota</taxon>
        <taxon>Fungi</taxon>
        <taxon>Dikarya</taxon>
        <taxon>Basidiomycota</taxon>
        <taxon>Agaricomycotina</taxon>
        <taxon>Agaricomycetes</taxon>
        <taxon>Agaricomycetidae</taxon>
        <taxon>Agaricales</taxon>
        <taxon>Marasmiineae</taxon>
        <taxon>Marasmiaceae</taxon>
        <taxon>Tetrapyrgos</taxon>
    </lineage>
</organism>
<dbReference type="Gene3D" id="3.30.9.10">
    <property type="entry name" value="D-Amino Acid Oxidase, subunit A, domain 2"/>
    <property type="match status" value="1"/>
</dbReference>
<feature type="binding site" evidence="6">
    <location>
        <begin position="53"/>
        <end position="54"/>
    </location>
    <ligand>
        <name>FAD</name>
        <dbReference type="ChEBI" id="CHEBI:57692"/>
    </ligand>
</feature>
<feature type="domain" description="FAD dependent oxidoreductase" evidence="8">
    <location>
        <begin position="6"/>
        <end position="406"/>
    </location>
</feature>
<evidence type="ECO:0000256" key="2">
    <source>
        <dbReference type="ARBA" id="ARBA00006730"/>
    </source>
</evidence>
<dbReference type="PROSITE" id="PS00677">
    <property type="entry name" value="DAO"/>
    <property type="match status" value="1"/>
</dbReference>
<dbReference type="GO" id="GO:0071949">
    <property type="term" value="F:FAD binding"/>
    <property type="evidence" value="ECO:0007669"/>
    <property type="project" value="InterPro"/>
</dbReference>
<feature type="chain" id="PRO_5034142030" description="FAD dependent oxidoreductase domain-containing protein" evidence="7">
    <location>
        <begin position="21"/>
        <end position="414"/>
    </location>
</feature>
<dbReference type="InterPro" id="IPR023209">
    <property type="entry name" value="DAO"/>
</dbReference>
<proteinExistence type="inferred from homology"/>
<evidence type="ECO:0000256" key="7">
    <source>
        <dbReference type="SAM" id="SignalP"/>
    </source>
</evidence>
<name>A0A8H5FXA8_9AGAR</name>
<dbReference type="SUPFAM" id="SSF51971">
    <property type="entry name" value="Nucleotide-binding domain"/>
    <property type="match status" value="1"/>
</dbReference>
<keyword evidence="7" id="KW-0732">Signal</keyword>
<evidence type="ECO:0000259" key="8">
    <source>
        <dbReference type="Pfam" id="PF01266"/>
    </source>
</evidence>
<feature type="binding site" evidence="6">
    <location>
        <position position="227"/>
    </location>
    <ligand>
        <name>FAD</name>
        <dbReference type="ChEBI" id="CHEBI:57692"/>
    </ligand>
</feature>
<feature type="binding site" evidence="6">
    <location>
        <position position="280"/>
    </location>
    <ligand>
        <name>D-dopa</name>
        <dbReference type="ChEBI" id="CHEBI:149689"/>
    </ligand>
</feature>
<dbReference type="GO" id="GO:0003884">
    <property type="term" value="F:D-amino-acid oxidase activity"/>
    <property type="evidence" value="ECO:0007669"/>
    <property type="project" value="InterPro"/>
</dbReference>
<dbReference type="Gene3D" id="3.40.50.720">
    <property type="entry name" value="NAD(P)-binding Rossmann-like Domain"/>
    <property type="match status" value="1"/>
</dbReference>
<dbReference type="Proteomes" id="UP000559256">
    <property type="component" value="Unassembled WGS sequence"/>
</dbReference>
<dbReference type="AlphaFoldDB" id="A0A8H5FXA8"/>
<comment type="cofactor">
    <cofactor evidence="1 6">
        <name>FAD</name>
        <dbReference type="ChEBI" id="CHEBI:57692"/>
    </cofactor>
</comment>
<reference evidence="9 10" key="1">
    <citation type="journal article" date="2020" name="ISME J.">
        <title>Uncovering the hidden diversity of litter-decomposition mechanisms in mushroom-forming fungi.</title>
        <authorList>
            <person name="Floudas D."/>
            <person name="Bentzer J."/>
            <person name="Ahren D."/>
            <person name="Johansson T."/>
            <person name="Persson P."/>
            <person name="Tunlid A."/>
        </authorList>
    </citation>
    <scope>NUCLEOTIDE SEQUENCE [LARGE SCALE GENOMIC DNA]</scope>
    <source>
        <strain evidence="9 10">CBS 291.85</strain>
    </source>
</reference>
<evidence type="ECO:0000313" key="10">
    <source>
        <dbReference type="Proteomes" id="UP000559256"/>
    </source>
</evidence>
<dbReference type="EMBL" id="JAACJM010000067">
    <property type="protein sequence ID" value="KAF5352167.1"/>
    <property type="molecule type" value="Genomic_DNA"/>
</dbReference>
<keyword evidence="4 6" id="KW-0274">FAD</keyword>
<evidence type="ECO:0000256" key="4">
    <source>
        <dbReference type="ARBA" id="ARBA00022827"/>
    </source>
</evidence>
<keyword evidence="3" id="KW-0285">Flavoprotein</keyword>
<dbReference type="PIRSF" id="PIRSF000189">
    <property type="entry name" value="D-aa_oxidase"/>
    <property type="match status" value="1"/>
</dbReference>
<dbReference type="SUPFAM" id="SSF54373">
    <property type="entry name" value="FAD-linked reductases, C-terminal domain"/>
    <property type="match status" value="1"/>
</dbReference>
<sequence length="414" mass="46024">MSTPKRIVVLGAGVVGLTTAVKILEEGARSGKNYEVAVVGETLPSDEKNARYTSWWAAAQIVTLATEDERYRKIQTDTFEEMWKLATAALEGDDAEMKDRCQGIFKKLKDRRYHETKVYDESLPVEQGHPCGYMPGFRYLTAEELQPLAGRTLSSVLREGGKPKPPAQGTEFTTVTTHSHKYVLYLVDRFLKAGGKLIKAHVWHINTVLEGLDQLGRQPPDAVIVCTGLGTRFLGGVEDKDMYPIRGQTVIINAPWVDEMPEMYYTIADDELGDESGITYIIPRGDGSVVVGGTFHEDDWYPHPRPVIAKRILERAVKFYPQLAPPEVRERKEKEGKEVSVEDVEGIVIENGLGLRPARKGGIRLEVEKMKWDAKDGKGIRTTPVIHNYGHSSGGFQCSWGSANVALDLLQSAL</sequence>
<keyword evidence="5" id="KW-0560">Oxidoreductase</keyword>
<feature type="binding site" evidence="6">
    <location>
        <position position="202"/>
    </location>
    <ligand>
        <name>FAD</name>
        <dbReference type="ChEBI" id="CHEBI:57692"/>
    </ligand>
</feature>
<dbReference type="GO" id="GO:0005737">
    <property type="term" value="C:cytoplasm"/>
    <property type="evidence" value="ECO:0007669"/>
    <property type="project" value="TreeGrafter"/>
</dbReference>
<dbReference type="OrthoDB" id="2015447at2759"/>
<gene>
    <name evidence="9" type="ORF">D9758_009209</name>
</gene>
<comment type="caution">
    <text evidence="9">The sequence shown here is derived from an EMBL/GenBank/DDBJ whole genome shotgun (WGS) entry which is preliminary data.</text>
</comment>